<dbReference type="SMART" id="SM00185">
    <property type="entry name" value="ARM"/>
    <property type="match status" value="3"/>
</dbReference>
<keyword evidence="4" id="KW-0963">Cytoplasm</keyword>
<gene>
    <name evidence="8" type="primary">LOC115607890</name>
</gene>
<comment type="subcellular location">
    <subcellularLocation>
        <location evidence="3">Cytoplasm</location>
        <location evidence="3">Cytosol</location>
    </subcellularLocation>
    <subcellularLocation>
        <location evidence="2">Endoplasmic reticulum</location>
    </subcellularLocation>
    <subcellularLocation>
        <location evidence="1">Mitochondrion</location>
    </subcellularLocation>
</comment>
<dbReference type="InterPro" id="IPR011989">
    <property type="entry name" value="ARM-like"/>
</dbReference>
<evidence type="ECO:0000256" key="4">
    <source>
        <dbReference type="ARBA" id="ARBA00022490"/>
    </source>
</evidence>
<evidence type="ECO:0000256" key="1">
    <source>
        <dbReference type="ARBA" id="ARBA00004173"/>
    </source>
</evidence>
<proteinExistence type="predicted"/>
<dbReference type="Proteomes" id="UP000472266">
    <property type="component" value="Chromosome 6"/>
</dbReference>
<reference evidence="8 9" key="1">
    <citation type="submission" date="2019-11" db="EMBL/GenBank/DDBJ databases">
        <title>Strigops habroptila (kakapo) genome, bStrHab1, primary haplotype, v2.</title>
        <authorList>
            <person name="Jarvis E.D."/>
            <person name="Howard J."/>
            <person name="Rhie A."/>
            <person name="Phillippy A."/>
            <person name="Korlach J."/>
            <person name="Digby A."/>
            <person name="Iorns D."/>
            <person name="Eason D."/>
            <person name="Robertson B."/>
            <person name="Raemaekers T."/>
            <person name="Howe K."/>
            <person name="Lewin H."/>
            <person name="Damas J."/>
            <person name="Hastie A."/>
            <person name="Tracey A."/>
            <person name="Chow W."/>
            <person name="Fedrigo O."/>
        </authorList>
    </citation>
    <scope>NUCLEOTIDE SEQUENCE [LARGE SCALE GENOMIC DNA]</scope>
</reference>
<reference evidence="8" key="2">
    <citation type="submission" date="2025-08" db="UniProtKB">
        <authorList>
            <consortium name="Ensembl"/>
        </authorList>
    </citation>
    <scope>IDENTIFICATION</scope>
</reference>
<keyword evidence="9" id="KW-1185">Reference proteome</keyword>
<dbReference type="InterPro" id="IPR016024">
    <property type="entry name" value="ARM-type_fold"/>
</dbReference>
<dbReference type="GO" id="GO:0005085">
    <property type="term" value="F:guanyl-nucleotide exchange factor activity"/>
    <property type="evidence" value="ECO:0007669"/>
    <property type="project" value="InterPro"/>
</dbReference>
<feature type="repeat" description="ARM" evidence="7">
    <location>
        <begin position="213"/>
        <end position="245"/>
    </location>
</feature>
<protein>
    <recommendedName>
        <fullName evidence="10">Rap1 GTPase-GDP dissociation stimulator 1</fullName>
    </recommendedName>
</protein>
<evidence type="ECO:0000313" key="8">
    <source>
        <dbReference type="Ensembl" id="ENSSHBP00005009637.1"/>
    </source>
</evidence>
<dbReference type="GO" id="GO:0005829">
    <property type="term" value="C:cytosol"/>
    <property type="evidence" value="ECO:0007669"/>
    <property type="project" value="UniProtKB-SubCell"/>
</dbReference>
<name>A0A672U623_STRHB</name>
<organism evidence="8 9">
    <name type="scientific">Strigops habroptila</name>
    <name type="common">Kakapo</name>
    <dbReference type="NCBI Taxonomy" id="2489341"/>
    <lineage>
        <taxon>Eukaryota</taxon>
        <taxon>Metazoa</taxon>
        <taxon>Chordata</taxon>
        <taxon>Craniata</taxon>
        <taxon>Vertebrata</taxon>
        <taxon>Euteleostomi</taxon>
        <taxon>Archelosauria</taxon>
        <taxon>Archosauria</taxon>
        <taxon>Dinosauria</taxon>
        <taxon>Saurischia</taxon>
        <taxon>Theropoda</taxon>
        <taxon>Coelurosauria</taxon>
        <taxon>Aves</taxon>
        <taxon>Neognathae</taxon>
        <taxon>Neoaves</taxon>
        <taxon>Telluraves</taxon>
        <taxon>Australaves</taxon>
        <taxon>Psittaciformes</taxon>
        <taxon>Psittacidae</taxon>
        <taxon>Strigops</taxon>
    </lineage>
</organism>
<keyword evidence="5" id="KW-0256">Endoplasmic reticulum</keyword>
<dbReference type="GeneTree" id="ENSGT00390000014293"/>
<dbReference type="Gene3D" id="1.25.10.10">
    <property type="entry name" value="Leucine-rich Repeat Variant"/>
    <property type="match status" value="2"/>
</dbReference>
<dbReference type="InterPro" id="IPR040144">
    <property type="entry name" value="RAP1GDS1"/>
</dbReference>
<evidence type="ECO:0000256" key="6">
    <source>
        <dbReference type="ARBA" id="ARBA00023128"/>
    </source>
</evidence>
<dbReference type="GO" id="GO:0005739">
    <property type="term" value="C:mitochondrion"/>
    <property type="evidence" value="ECO:0007669"/>
    <property type="project" value="UniProtKB-SubCell"/>
</dbReference>
<accession>A0A672U623</accession>
<dbReference type="Ensembl" id="ENSSHBT00005011587.1">
    <property type="protein sequence ID" value="ENSSHBP00005009637.1"/>
    <property type="gene ID" value="ENSSHBG00005008368.1"/>
</dbReference>
<evidence type="ECO:0000313" key="9">
    <source>
        <dbReference type="Proteomes" id="UP000472266"/>
    </source>
</evidence>
<evidence type="ECO:0000256" key="3">
    <source>
        <dbReference type="ARBA" id="ARBA00004514"/>
    </source>
</evidence>
<evidence type="ECO:0000256" key="5">
    <source>
        <dbReference type="ARBA" id="ARBA00022824"/>
    </source>
</evidence>
<dbReference type="InterPro" id="IPR000225">
    <property type="entry name" value="Armadillo"/>
</dbReference>
<dbReference type="GO" id="GO:0005783">
    <property type="term" value="C:endoplasmic reticulum"/>
    <property type="evidence" value="ECO:0007669"/>
    <property type="project" value="UniProtKB-SubCell"/>
</dbReference>
<evidence type="ECO:0000256" key="7">
    <source>
        <dbReference type="PROSITE-ProRule" id="PRU00259"/>
    </source>
</evidence>
<dbReference type="PROSITE" id="PS50176">
    <property type="entry name" value="ARM_REPEAT"/>
    <property type="match status" value="1"/>
</dbReference>
<keyword evidence="6" id="KW-0496">Mitochondrion</keyword>
<sequence>EQRSFSLLRESGIFVSLAKILKGNPRCAVKAAQVLSEIAKNEEMKKPCIEADLVPTLIPLLESTDQEMLLHAGRAIGHICYDNSKGVSEQLPGTCLPAGFKPQQCVFIVISTDALKVQLVEAGVQEALSEILMRLQGSSQAENTCIVKAASDLIVSLLLGGKKKKKKKSILTVQILKKINPNIKTSPGFAIFSAAFTVNRHIYGNCVRMVQLGVIHQLLDLLEKHVESEDISVQHAALSALRNLAIPAVSKVQMLEEGVAERIQTLLRSEMPPLQFKLLETLRMLADGQADAAEILGQDPMLLNRLVQWCSANNHTGVRGEANRLLASILHHNRSQEVVKAIQEAQGVKHLISMTTSEHAAMQNEALNALAIASEINLGTFLLKESQLVQSLHKLLQDDNTSPEVKYNSMGLLCSLLNSGRHIFVLNAAFAQQVLNI</sequence>
<evidence type="ECO:0008006" key="10">
    <source>
        <dbReference type="Google" id="ProtNLM"/>
    </source>
</evidence>
<dbReference type="SUPFAM" id="SSF48371">
    <property type="entry name" value="ARM repeat"/>
    <property type="match status" value="1"/>
</dbReference>
<dbReference type="AlphaFoldDB" id="A0A672U623"/>
<dbReference type="PANTHER" id="PTHR10957">
    <property type="entry name" value="RAP1 GTPASE-GDP DISSOCIATION STIMULATOR 1"/>
    <property type="match status" value="1"/>
</dbReference>
<dbReference type="Pfam" id="PF00514">
    <property type="entry name" value="Arm"/>
    <property type="match status" value="2"/>
</dbReference>
<reference evidence="8" key="3">
    <citation type="submission" date="2025-09" db="UniProtKB">
        <authorList>
            <consortium name="Ensembl"/>
        </authorList>
    </citation>
    <scope>IDENTIFICATION</scope>
</reference>
<evidence type="ECO:0000256" key="2">
    <source>
        <dbReference type="ARBA" id="ARBA00004240"/>
    </source>
</evidence>